<reference evidence="1 2" key="1">
    <citation type="submission" date="2019-02" db="EMBL/GenBank/DDBJ databases">
        <title>Deep-cultivation of Planctomycetes and their phenomic and genomic characterization uncovers novel biology.</title>
        <authorList>
            <person name="Wiegand S."/>
            <person name="Jogler M."/>
            <person name="Boedeker C."/>
            <person name="Pinto D."/>
            <person name="Vollmers J."/>
            <person name="Rivas-Marin E."/>
            <person name="Kohn T."/>
            <person name="Peeters S.H."/>
            <person name="Heuer A."/>
            <person name="Rast P."/>
            <person name="Oberbeckmann S."/>
            <person name="Bunk B."/>
            <person name="Jeske O."/>
            <person name="Meyerdierks A."/>
            <person name="Storesund J.E."/>
            <person name="Kallscheuer N."/>
            <person name="Luecker S."/>
            <person name="Lage O.M."/>
            <person name="Pohl T."/>
            <person name="Merkel B.J."/>
            <person name="Hornburger P."/>
            <person name="Mueller R.-W."/>
            <person name="Bruemmer F."/>
            <person name="Labrenz M."/>
            <person name="Spormann A.M."/>
            <person name="Op den Camp H."/>
            <person name="Overmann J."/>
            <person name="Amann R."/>
            <person name="Jetten M.S.M."/>
            <person name="Mascher T."/>
            <person name="Medema M.H."/>
            <person name="Devos D.P."/>
            <person name="Kaster A.-K."/>
            <person name="Ovreas L."/>
            <person name="Rohde M."/>
            <person name="Galperin M.Y."/>
            <person name="Jogler C."/>
        </authorList>
    </citation>
    <scope>NUCLEOTIDE SEQUENCE [LARGE SCALE GENOMIC DNA]</scope>
    <source>
        <strain evidence="1 2">TBK1r</strain>
    </source>
</reference>
<dbReference type="Proteomes" id="UP000318081">
    <property type="component" value="Chromosome"/>
</dbReference>
<proteinExistence type="predicted"/>
<name>A0ABX5Y1J1_9BACT</name>
<evidence type="ECO:0000313" key="2">
    <source>
        <dbReference type="Proteomes" id="UP000318081"/>
    </source>
</evidence>
<protein>
    <submittedName>
        <fullName evidence="1">Uncharacterized protein</fullName>
    </submittedName>
</protein>
<keyword evidence="2" id="KW-1185">Reference proteome</keyword>
<dbReference type="EMBL" id="CP036432">
    <property type="protein sequence ID" value="QDV88138.1"/>
    <property type="molecule type" value="Genomic_DNA"/>
</dbReference>
<gene>
    <name evidence="1" type="ORF">TBK1r_71700</name>
</gene>
<sequence length="83" mass="9343">MGKLDRWGHSSLTDHGKHFGLNVGATEKGSSCNLRNDDWAHGWQREPTDFLHPVIRGFALLSVGIFFGGQLRKMLECFVEIES</sequence>
<organism evidence="1 2">
    <name type="scientific">Stieleria magnilauensis</name>
    <dbReference type="NCBI Taxonomy" id="2527963"/>
    <lineage>
        <taxon>Bacteria</taxon>
        <taxon>Pseudomonadati</taxon>
        <taxon>Planctomycetota</taxon>
        <taxon>Planctomycetia</taxon>
        <taxon>Pirellulales</taxon>
        <taxon>Pirellulaceae</taxon>
        <taxon>Stieleria</taxon>
    </lineage>
</organism>
<evidence type="ECO:0000313" key="1">
    <source>
        <dbReference type="EMBL" id="QDV88138.1"/>
    </source>
</evidence>
<accession>A0ABX5Y1J1</accession>